<dbReference type="Pfam" id="PF08376">
    <property type="entry name" value="NIT"/>
    <property type="match status" value="1"/>
</dbReference>
<gene>
    <name evidence="11" type="ORF">SAMN05216276_10994</name>
</gene>
<dbReference type="PANTHER" id="PTHR45436:SF5">
    <property type="entry name" value="SENSOR HISTIDINE KINASE TRCS"/>
    <property type="match status" value="1"/>
</dbReference>
<feature type="domain" description="Histidine kinase" evidence="10">
    <location>
        <begin position="510"/>
        <end position="615"/>
    </location>
</feature>
<feature type="region of interest" description="Disordered" evidence="8">
    <location>
        <begin position="635"/>
        <end position="689"/>
    </location>
</feature>
<protein>
    <recommendedName>
        <fullName evidence="2">histidine kinase</fullName>
        <ecNumber evidence="2">2.7.13.3</ecNumber>
    </recommendedName>
</protein>
<dbReference type="GO" id="GO:0005886">
    <property type="term" value="C:plasma membrane"/>
    <property type="evidence" value="ECO:0007669"/>
    <property type="project" value="TreeGrafter"/>
</dbReference>
<keyword evidence="12" id="KW-1185">Reference proteome</keyword>
<keyword evidence="3" id="KW-0597">Phosphoprotein</keyword>
<comment type="catalytic activity">
    <reaction evidence="1">
        <text>ATP + protein L-histidine = ADP + protein N-phospho-L-histidine.</text>
        <dbReference type="EC" id="2.7.13.3"/>
    </reaction>
</comment>
<dbReference type="PANTHER" id="PTHR45436">
    <property type="entry name" value="SENSOR HISTIDINE KINASE YKOH"/>
    <property type="match status" value="1"/>
</dbReference>
<dbReference type="Proteomes" id="UP000198282">
    <property type="component" value="Unassembled WGS sequence"/>
</dbReference>
<keyword evidence="4" id="KW-0808">Transferase</keyword>
<dbReference type="InterPro" id="IPR005467">
    <property type="entry name" value="His_kinase_dom"/>
</dbReference>
<dbReference type="PROSITE" id="PS50109">
    <property type="entry name" value="HIS_KIN"/>
    <property type="match status" value="1"/>
</dbReference>
<evidence type="ECO:0000256" key="3">
    <source>
        <dbReference type="ARBA" id="ARBA00022553"/>
    </source>
</evidence>
<reference evidence="11 12" key="1">
    <citation type="submission" date="2017-06" db="EMBL/GenBank/DDBJ databases">
        <authorList>
            <person name="Kim H.J."/>
            <person name="Triplett B.A."/>
        </authorList>
    </citation>
    <scope>NUCLEOTIDE SEQUENCE [LARGE SCALE GENOMIC DNA]</scope>
    <source>
        <strain evidence="11 12">CGMCC 4.2132</strain>
    </source>
</reference>
<evidence type="ECO:0000256" key="8">
    <source>
        <dbReference type="SAM" id="MobiDB-lite"/>
    </source>
</evidence>
<dbReference type="EC" id="2.7.13.3" evidence="2"/>
<feature type="compositionally biased region" description="Basic and acidic residues" evidence="8">
    <location>
        <begin position="677"/>
        <end position="689"/>
    </location>
</feature>
<evidence type="ECO:0000256" key="5">
    <source>
        <dbReference type="ARBA" id="ARBA00022692"/>
    </source>
</evidence>
<dbReference type="InterPro" id="IPR013587">
    <property type="entry name" value="Nitrate/nitrite_sensing"/>
</dbReference>
<dbReference type="InterPro" id="IPR003594">
    <property type="entry name" value="HATPase_dom"/>
</dbReference>
<evidence type="ECO:0000313" key="11">
    <source>
        <dbReference type="EMBL" id="SNT63246.1"/>
    </source>
</evidence>
<name>A0A239P877_9ACTN</name>
<proteinExistence type="predicted"/>
<feature type="compositionally biased region" description="Basic and acidic residues" evidence="8">
    <location>
        <begin position="646"/>
        <end position="655"/>
    </location>
</feature>
<dbReference type="Gene3D" id="3.30.565.10">
    <property type="entry name" value="Histidine kinase-like ATPase, C-terminal domain"/>
    <property type="match status" value="1"/>
</dbReference>
<dbReference type="Pfam" id="PF02518">
    <property type="entry name" value="HATPase_c"/>
    <property type="match status" value="1"/>
</dbReference>
<dbReference type="EMBL" id="FZOD01000099">
    <property type="protein sequence ID" value="SNT63246.1"/>
    <property type="molecule type" value="Genomic_DNA"/>
</dbReference>
<feature type="transmembrane region" description="Helical" evidence="9">
    <location>
        <begin position="294"/>
        <end position="319"/>
    </location>
</feature>
<dbReference type="SMART" id="SM00387">
    <property type="entry name" value="HATPase_c"/>
    <property type="match status" value="1"/>
</dbReference>
<keyword evidence="6 11" id="KW-0418">Kinase</keyword>
<evidence type="ECO:0000259" key="10">
    <source>
        <dbReference type="PROSITE" id="PS50109"/>
    </source>
</evidence>
<keyword evidence="5 9" id="KW-0812">Transmembrane</keyword>
<dbReference type="AlphaFoldDB" id="A0A239P877"/>
<feature type="compositionally biased region" description="Low complexity" evidence="8">
    <location>
        <begin position="662"/>
        <end position="674"/>
    </location>
</feature>
<dbReference type="GO" id="GO:0004673">
    <property type="term" value="F:protein histidine kinase activity"/>
    <property type="evidence" value="ECO:0007669"/>
    <property type="project" value="UniProtKB-EC"/>
</dbReference>
<dbReference type="InterPro" id="IPR036890">
    <property type="entry name" value="HATPase_C_sf"/>
</dbReference>
<dbReference type="InterPro" id="IPR050428">
    <property type="entry name" value="TCS_sensor_his_kinase"/>
</dbReference>
<evidence type="ECO:0000256" key="2">
    <source>
        <dbReference type="ARBA" id="ARBA00012438"/>
    </source>
</evidence>
<evidence type="ECO:0000256" key="4">
    <source>
        <dbReference type="ARBA" id="ARBA00022679"/>
    </source>
</evidence>
<sequence length="689" mass="75127">MASRKHSIRAKISTLLLVPIVSLMAIWVFAATLTVQDGQQLLSASKGYQYGVVPTRAMTTAFQHERLLSLSVLGDDMISRGALDAQRIRTNAARTELERLAPALETGLSPAVWNRLHQLLTMLGRVTELRSGVDARSATPLQTLNGYNAIIAAAFEVYERIRVSSDTELNDQTRAVVMVGRSREMLSQQAALISGAVAAKVMGDEERAKFRELVTGRRLLYSVGFNQFDEEFRGLYGELQDSPAYTSFERIENAIAAEANPETSWMTVATPLSDSFDKLGGEVSRRITERSMPLAVGILIQIGLAGGLGLVAVAVSIFVSVRFGRRISAELVGLQRAALDLADRRLPEVVERLRRGEDVRSEVPELHYGSTTEIVSVGEAFSSVQRTAVEAAVGQAHMREGLNKVFVSLARRNQSLLHRQLAMLEAMEQRATDPETLEDLFGLDHLTTRMRRHSEGLIILSGSTPGRGWRVPVTIYDVVRAAVEEVEDYLRVAVSVPQGPAVIGTVVTDVIHLIAELVENAAVFSPPHTSVRVNGQMVANGYAIEVEDRGLGIPPDSMVQLNERLANPPEFDLADSDRLGLFVVTQLAARHNIRVSLRSSPFGGTTAIVLLPSELMAETSTPRFAYSVEVEQVASGGGLPRRTRHAIPERTRRPAPEPGSRPAPASASNSALTSFREGWHRAEQDSGAP</sequence>
<keyword evidence="7 9" id="KW-1133">Transmembrane helix</keyword>
<organism evidence="11 12">
    <name type="scientific">Streptosporangium subroseum</name>
    <dbReference type="NCBI Taxonomy" id="106412"/>
    <lineage>
        <taxon>Bacteria</taxon>
        <taxon>Bacillati</taxon>
        <taxon>Actinomycetota</taxon>
        <taxon>Actinomycetes</taxon>
        <taxon>Streptosporangiales</taxon>
        <taxon>Streptosporangiaceae</taxon>
        <taxon>Streptosporangium</taxon>
    </lineage>
</organism>
<evidence type="ECO:0000256" key="9">
    <source>
        <dbReference type="SAM" id="Phobius"/>
    </source>
</evidence>
<dbReference type="GO" id="GO:0000160">
    <property type="term" value="P:phosphorelay signal transduction system"/>
    <property type="evidence" value="ECO:0007669"/>
    <property type="project" value="TreeGrafter"/>
</dbReference>
<evidence type="ECO:0000313" key="12">
    <source>
        <dbReference type="Proteomes" id="UP000198282"/>
    </source>
</evidence>
<evidence type="ECO:0000256" key="1">
    <source>
        <dbReference type="ARBA" id="ARBA00000085"/>
    </source>
</evidence>
<dbReference type="SUPFAM" id="SSF55874">
    <property type="entry name" value="ATPase domain of HSP90 chaperone/DNA topoisomerase II/histidine kinase"/>
    <property type="match status" value="1"/>
</dbReference>
<accession>A0A239P877</accession>
<keyword evidence="9" id="KW-0472">Membrane</keyword>
<evidence type="ECO:0000256" key="6">
    <source>
        <dbReference type="ARBA" id="ARBA00022777"/>
    </source>
</evidence>
<evidence type="ECO:0000256" key="7">
    <source>
        <dbReference type="ARBA" id="ARBA00022989"/>
    </source>
</evidence>